<dbReference type="EMBL" id="LJUI01000087">
    <property type="protein sequence ID" value="KPK68169.1"/>
    <property type="molecule type" value="Genomic_DNA"/>
</dbReference>
<gene>
    <name evidence="2" type="ORF">AMJ82_08895</name>
</gene>
<dbReference type="AlphaFoldDB" id="A0A0S8G5Y8"/>
<accession>A0A0S8G5Y8</accession>
<name>A0A0S8G5Y8_UNCT6</name>
<proteinExistence type="predicted"/>
<organism evidence="2 3">
    <name type="scientific">candidate division TA06 bacterium SM23_40</name>
    <dbReference type="NCBI Taxonomy" id="1703774"/>
    <lineage>
        <taxon>Bacteria</taxon>
        <taxon>Bacteria division TA06</taxon>
    </lineage>
</organism>
<evidence type="ECO:0000256" key="1">
    <source>
        <dbReference type="SAM" id="MobiDB-lite"/>
    </source>
</evidence>
<protein>
    <submittedName>
        <fullName evidence="2">Uncharacterized protein</fullName>
    </submittedName>
</protein>
<feature type="region of interest" description="Disordered" evidence="1">
    <location>
        <begin position="42"/>
        <end position="63"/>
    </location>
</feature>
<evidence type="ECO:0000313" key="2">
    <source>
        <dbReference type="EMBL" id="KPK68169.1"/>
    </source>
</evidence>
<sequence>MPYTRFKRRGKQVDVYKDGKAFTSHSPSKAKAHKTAAMREMAEKGKLRVAKKRKRKPRRTRRK</sequence>
<evidence type="ECO:0000313" key="3">
    <source>
        <dbReference type="Proteomes" id="UP000051717"/>
    </source>
</evidence>
<dbReference type="Proteomes" id="UP000051717">
    <property type="component" value="Unassembled WGS sequence"/>
</dbReference>
<reference evidence="2 3" key="1">
    <citation type="journal article" date="2015" name="Microbiome">
        <title>Genomic resolution of linkages in carbon, nitrogen, and sulfur cycling among widespread estuary sediment bacteria.</title>
        <authorList>
            <person name="Baker B.J."/>
            <person name="Lazar C.S."/>
            <person name="Teske A.P."/>
            <person name="Dick G.J."/>
        </authorList>
    </citation>
    <scope>NUCLEOTIDE SEQUENCE [LARGE SCALE GENOMIC DNA]</scope>
    <source>
        <strain evidence="2">SM23_40</strain>
    </source>
</reference>
<comment type="caution">
    <text evidence="2">The sequence shown here is derived from an EMBL/GenBank/DDBJ whole genome shotgun (WGS) entry which is preliminary data.</text>
</comment>
<feature type="compositionally biased region" description="Basic residues" evidence="1">
    <location>
        <begin position="47"/>
        <end position="63"/>
    </location>
</feature>